<name>A0A5C3KRG5_COPMA</name>
<dbReference type="Proteomes" id="UP000307440">
    <property type="component" value="Unassembled WGS sequence"/>
</dbReference>
<dbReference type="GO" id="GO:0005739">
    <property type="term" value="C:mitochondrion"/>
    <property type="evidence" value="ECO:0007669"/>
    <property type="project" value="TreeGrafter"/>
</dbReference>
<keyword evidence="1" id="KW-0472">Membrane</keyword>
<keyword evidence="3" id="KW-1185">Reference proteome</keyword>
<dbReference type="PANTHER" id="PTHR28002">
    <property type="entry name" value="MIOREX COMPLEX COMPONENT 11"/>
    <property type="match status" value="1"/>
</dbReference>
<evidence type="ECO:0000313" key="3">
    <source>
        <dbReference type="Proteomes" id="UP000307440"/>
    </source>
</evidence>
<sequence length="188" mass="20349">MSSLKPGRFAAYTSALQAISKRTGSPLSSLVLSFGILHELTAVAPLFIVFYGARTLGAGDRLVKAITEETTSSKIAEHSSAADPEQWGRRKLSTWMDEGHIWTAKVGTRYGILGYEKRPPGEKFDINSLDRNSSHIAGDVANAVIAYAVTKAALPLRIGLSLYLSPAFSRGIVEPVRTTVVGLFKRSR</sequence>
<dbReference type="STRING" id="230819.A0A5C3KRG5"/>
<dbReference type="PANTHER" id="PTHR28002:SF1">
    <property type="entry name" value="MIOREX COMPLEX COMPONENT 11"/>
    <property type="match status" value="1"/>
</dbReference>
<feature type="transmembrane region" description="Helical" evidence="1">
    <location>
        <begin position="30"/>
        <end position="53"/>
    </location>
</feature>
<dbReference type="OrthoDB" id="5580261at2759"/>
<gene>
    <name evidence="2" type="ORF">FA15DRAFT_594756</name>
</gene>
<dbReference type="Pfam" id="PF10306">
    <property type="entry name" value="FLILHELTA"/>
    <property type="match status" value="1"/>
</dbReference>
<dbReference type="EMBL" id="ML210224">
    <property type="protein sequence ID" value="TFK23151.1"/>
    <property type="molecule type" value="Genomic_DNA"/>
</dbReference>
<evidence type="ECO:0000313" key="2">
    <source>
        <dbReference type="EMBL" id="TFK23151.1"/>
    </source>
</evidence>
<keyword evidence="1" id="KW-0812">Transmembrane</keyword>
<keyword evidence="1" id="KW-1133">Transmembrane helix</keyword>
<proteinExistence type="predicted"/>
<dbReference type="AlphaFoldDB" id="A0A5C3KRG5"/>
<reference evidence="2 3" key="1">
    <citation type="journal article" date="2019" name="Nat. Ecol. Evol.">
        <title>Megaphylogeny resolves global patterns of mushroom evolution.</title>
        <authorList>
            <person name="Varga T."/>
            <person name="Krizsan K."/>
            <person name="Foldi C."/>
            <person name="Dima B."/>
            <person name="Sanchez-Garcia M."/>
            <person name="Sanchez-Ramirez S."/>
            <person name="Szollosi G.J."/>
            <person name="Szarkandi J.G."/>
            <person name="Papp V."/>
            <person name="Albert L."/>
            <person name="Andreopoulos W."/>
            <person name="Angelini C."/>
            <person name="Antonin V."/>
            <person name="Barry K.W."/>
            <person name="Bougher N.L."/>
            <person name="Buchanan P."/>
            <person name="Buyck B."/>
            <person name="Bense V."/>
            <person name="Catcheside P."/>
            <person name="Chovatia M."/>
            <person name="Cooper J."/>
            <person name="Damon W."/>
            <person name="Desjardin D."/>
            <person name="Finy P."/>
            <person name="Geml J."/>
            <person name="Haridas S."/>
            <person name="Hughes K."/>
            <person name="Justo A."/>
            <person name="Karasinski D."/>
            <person name="Kautmanova I."/>
            <person name="Kiss B."/>
            <person name="Kocsube S."/>
            <person name="Kotiranta H."/>
            <person name="LaButti K.M."/>
            <person name="Lechner B.E."/>
            <person name="Liimatainen K."/>
            <person name="Lipzen A."/>
            <person name="Lukacs Z."/>
            <person name="Mihaltcheva S."/>
            <person name="Morgado L.N."/>
            <person name="Niskanen T."/>
            <person name="Noordeloos M.E."/>
            <person name="Ohm R.A."/>
            <person name="Ortiz-Santana B."/>
            <person name="Ovrebo C."/>
            <person name="Racz N."/>
            <person name="Riley R."/>
            <person name="Savchenko A."/>
            <person name="Shiryaev A."/>
            <person name="Soop K."/>
            <person name="Spirin V."/>
            <person name="Szebenyi C."/>
            <person name="Tomsovsky M."/>
            <person name="Tulloss R.E."/>
            <person name="Uehling J."/>
            <person name="Grigoriev I.V."/>
            <person name="Vagvolgyi C."/>
            <person name="Papp T."/>
            <person name="Martin F.M."/>
            <person name="Miettinen O."/>
            <person name="Hibbett D.S."/>
            <person name="Nagy L.G."/>
        </authorList>
    </citation>
    <scope>NUCLEOTIDE SEQUENCE [LARGE SCALE GENOMIC DNA]</scope>
    <source>
        <strain evidence="2 3">CBS 121175</strain>
    </source>
</reference>
<evidence type="ECO:0000256" key="1">
    <source>
        <dbReference type="SAM" id="Phobius"/>
    </source>
</evidence>
<accession>A0A5C3KRG5</accession>
<protein>
    <submittedName>
        <fullName evidence="2">Uncharacterized protein</fullName>
    </submittedName>
</protein>
<organism evidence="2 3">
    <name type="scientific">Coprinopsis marcescibilis</name>
    <name type="common">Agaric fungus</name>
    <name type="synonym">Psathyrella marcescibilis</name>
    <dbReference type="NCBI Taxonomy" id="230819"/>
    <lineage>
        <taxon>Eukaryota</taxon>
        <taxon>Fungi</taxon>
        <taxon>Dikarya</taxon>
        <taxon>Basidiomycota</taxon>
        <taxon>Agaricomycotina</taxon>
        <taxon>Agaricomycetes</taxon>
        <taxon>Agaricomycetidae</taxon>
        <taxon>Agaricales</taxon>
        <taxon>Agaricineae</taxon>
        <taxon>Psathyrellaceae</taxon>
        <taxon>Coprinopsis</taxon>
    </lineage>
</organism>
<dbReference type="InterPro" id="IPR018811">
    <property type="entry name" value="MRX11"/>
</dbReference>